<keyword evidence="1" id="KW-1133">Transmembrane helix</keyword>
<dbReference type="EMBL" id="JBFSHR010000011">
    <property type="protein sequence ID" value="MEX6429166.1"/>
    <property type="molecule type" value="Genomic_DNA"/>
</dbReference>
<evidence type="ECO:0000313" key="3">
    <source>
        <dbReference type="Proteomes" id="UP001560267"/>
    </source>
</evidence>
<comment type="caution">
    <text evidence="2">The sequence shown here is derived from an EMBL/GenBank/DDBJ whole genome shotgun (WGS) entry which is preliminary data.</text>
</comment>
<gene>
    <name evidence="2" type="ORF">AB6A68_04855</name>
</gene>
<keyword evidence="1" id="KW-0472">Membrane</keyword>
<protein>
    <submittedName>
        <fullName evidence="2">Uncharacterized protein</fullName>
    </submittedName>
</protein>
<feature type="transmembrane region" description="Helical" evidence="1">
    <location>
        <begin position="32"/>
        <end position="53"/>
    </location>
</feature>
<proteinExistence type="predicted"/>
<sequence length="68" mass="7216">MADKRISLADVEDSFRGVQRSANSSLGALKPAFPGFVGLAAGLLVLVAFVAGYRRGHNKTSVIEITRL</sequence>
<evidence type="ECO:0000313" key="2">
    <source>
        <dbReference type="EMBL" id="MEX6429166.1"/>
    </source>
</evidence>
<dbReference type="Proteomes" id="UP001560267">
    <property type="component" value="Unassembled WGS sequence"/>
</dbReference>
<dbReference type="RefSeq" id="WP_298384899.1">
    <property type="nucleotide sequence ID" value="NZ_JBFSHR010000011.1"/>
</dbReference>
<keyword evidence="1" id="KW-0812">Transmembrane</keyword>
<keyword evidence="3" id="KW-1185">Reference proteome</keyword>
<organism evidence="2 3">
    <name type="scientific">Ferrimicrobium acidiphilum</name>
    <dbReference type="NCBI Taxonomy" id="121039"/>
    <lineage>
        <taxon>Bacteria</taxon>
        <taxon>Bacillati</taxon>
        <taxon>Actinomycetota</taxon>
        <taxon>Acidimicrobiia</taxon>
        <taxon>Acidimicrobiales</taxon>
        <taxon>Acidimicrobiaceae</taxon>
        <taxon>Ferrimicrobium</taxon>
    </lineage>
</organism>
<evidence type="ECO:0000256" key="1">
    <source>
        <dbReference type="SAM" id="Phobius"/>
    </source>
</evidence>
<accession>A0ABV3Y0T6</accession>
<reference evidence="2 3" key="1">
    <citation type="submission" date="2024-07" db="EMBL/GenBank/DDBJ databases">
        <title>Draft Genome Sequence of Ferrimicrobium acidiphilum Strain YE2023, Isolated from a Pulp of Bioleach Reactor.</title>
        <authorList>
            <person name="Elkina Y.A."/>
            <person name="Bulaeva A.G."/>
            <person name="Beletsky A.V."/>
            <person name="Mardanov A.V."/>
        </authorList>
    </citation>
    <scope>NUCLEOTIDE SEQUENCE [LARGE SCALE GENOMIC DNA]</scope>
    <source>
        <strain evidence="2 3">YE2023</strain>
    </source>
</reference>
<name>A0ABV3Y0T6_9ACTN</name>